<dbReference type="Pfam" id="PF08246">
    <property type="entry name" value="Inhibitor_I29"/>
    <property type="match status" value="1"/>
</dbReference>
<feature type="chain" id="PRO_5043889733" evidence="7">
    <location>
        <begin position="18"/>
        <end position="327"/>
    </location>
</feature>
<accession>A0AAW1TZW1</accession>
<proteinExistence type="inferred from homology"/>
<feature type="domain" description="Peptidase C1A papain C-terminal" evidence="8">
    <location>
        <begin position="115"/>
        <end position="326"/>
    </location>
</feature>
<evidence type="ECO:0000256" key="2">
    <source>
        <dbReference type="ARBA" id="ARBA00022670"/>
    </source>
</evidence>
<evidence type="ECO:0000256" key="1">
    <source>
        <dbReference type="ARBA" id="ARBA00008455"/>
    </source>
</evidence>
<dbReference type="PANTHER" id="PTHR12411">
    <property type="entry name" value="CYSTEINE PROTEASE FAMILY C1-RELATED"/>
    <property type="match status" value="1"/>
</dbReference>
<evidence type="ECO:0000256" key="5">
    <source>
        <dbReference type="ARBA" id="ARBA00023145"/>
    </source>
</evidence>
<dbReference type="InterPro" id="IPR000668">
    <property type="entry name" value="Peptidase_C1A_C"/>
</dbReference>
<dbReference type="CDD" id="cd02248">
    <property type="entry name" value="Peptidase_C1A"/>
    <property type="match status" value="1"/>
</dbReference>
<evidence type="ECO:0000256" key="6">
    <source>
        <dbReference type="ARBA" id="ARBA00023157"/>
    </source>
</evidence>
<dbReference type="Proteomes" id="UP001431783">
    <property type="component" value="Unassembled WGS sequence"/>
</dbReference>
<dbReference type="InterPro" id="IPR013201">
    <property type="entry name" value="Prot_inhib_I29"/>
</dbReference>
<dbReference type="InterPro" id="IPR039417">
    <property type="entry name" value="Peptidase_C1A_papain-like"/>
</dbReference>
<keyword evidence="5" id="KW-0865">Zymogen</keyword>
<comment type="similarity">
    <text evidence="1">Belongs to the peptidase C1 family.</text>
</comment>
<evidence type="ECO:0000256" key="7">
    <source>
        <dbReference type="SAM" id="SignalP"/>
    </source>
</evidence>
<keyword evidence="6" id="KW-1015">Disulfide bond</keyword>
<dbReference type="PRINTS" id="PR00705">
    <property type="entry name" value="PAPAIN"/>
</dbReference>
<dbReference type="InterPro" id="IPR038765">
    <property type="entry name" value="Papain-like_cys_pep_sf"/>
</dbReference>
<keyword evidence="3" id="KW-0378">Hydrolase</keyword>
<dbReference type="Pfam" id="PF00112">
    <property type="entry name" value="Peptidase_C1"/>
    <property type="match status" value="1"/>
</dbReference>
<keyword evidence="2" id="KW-0645">Protease</keyword>
<organism evidence="10 11">
    <name type="scientific">Henosepilachna vigintioctopunctata</name>
    <dbReference type="NCBI Taxonomy" id="420089"/>
    <lineage>
        <taxon>Eukaryota</taxon>
        <taxon>Metazoa</taxon>
        <taxon>Ecdysozoa</taxon>
        <taxon>Arthropoda</taxon>
        <taxon>Hexapoda</taxon>
        <taxon>Insecta</taxon>
        <taxon>Pterygota</taxon>
        <taxon>Neoptera</taxon>
        <taxon>Endopterygota</taxon>
        <taxon>Coleoptera</taxon>
        <taxon>Polyphaga</taxon>
        <taxon>Cucujiformia</taxon>
        <taxon>Coccinelloidea</taxon>
        <taxon>Coccinellidae</taxon>
        <taxon>Epilachninae</taxon>
        <taxon>Epilachnini</taxon>
        <taxon>Henosepilachna</taxon>
    </lineage>
</organism>
<gene>
    <name evidence="10" type="ORF">WA026_016834</name>
</gene>
<dbReference type="SMART" id="SM00645">
    <property type="entry name" value="Pept_C1"/>
    <property type="match status" value="1"/>
</dbReference>
<sequence>MKVFAIILLSIICSVLSIQEQELLEEWKDFQVRYGKTYRSPLEARKRLAIFNDNLEEIRAHNALFDEGKTTYRKGINKFADLTHEEIKQNYKSSLLKKPATNSGSIFKKSKSVKIPEFVDWREKGAVREVKSQGQCGACWAFSVTGTIEAQYSIKKNLTYSLSEQNLVDCDKVSLGCVGGWPSDALDYVKEHGVETEKDYPYIEADGVCHSDPSKFKVKVSGYEAIPEGDEDALIQVVAEKGPVSICLYASDQFDLYKSGIFKEPGCIQDEFNHSILVVGYGSENGQDYYICKNQWGTHWGEAGYVKMARNFNNMCGVASVAVIAVL</sequence>
<dbReference type="InterPro" id="IPR000169">
    <property type="entry name" value="Pept_cys_AS"/>
</dbReference>
<feature type="signal peptide" evidence="7">
    <location>
        <begin position="1"/>
        <end position="17"/>
    </location>
</feature>
<dbReference type="InterPro" id="IPR013128">
    <property type="entry name" value="Peptidase_C1A"/>
</dbReference>
<dbReference type="SUPFAM" id="SSF54001">
    <property type="entry name" value="Cysteine proteinases"/>
    <property type="match status" value="1"/>
</dbReference>
<protein>
    <submittedName>
        <fullName evidence="10">Uncharacterized protein</fullName>
    </submittedName>
</protein>
<evidence type="ECO:0000313" key="10">
    <source>
        <dbReference type="EMBL" id="KAK9877092.1"/>
    </source>
</evidence>
<evidence type="ECO:0000256" key="3">
    <source>
        <dbReference type="ARBA" id="ARBA00022801"/>
    </source>
</evidence>
<evidence type="ECO:0000313" key="11">
    <source>
        <dbReference type="Proteomes" id="UP001431783"/>
    </source>
</evidence>
<reference evidence="10 11" key="1">
    <citation type="submission" date="2023-03" db="EMBL/GenBank/DDBJ databases">
        <title>Genome insight into feeding habits of ladybird beetles.</title>
        <authorList>
            <person name="Li H.-S."/>
            <person name="Huang Y.-H."/>
            <person name="Pang H."/>
        </authorList>
    </citation>
    <scope>NUCLEOTIDE SEQUENCE [LARGE SCALE GENOMIC DNA]</scope>
    <source>
        <strain evidence="10">SYSU_2023b</strain>
        <tissue evidence="10">Whole body</tissue>
    </source>
</reference>
<dbReference type="Gene3D" id="3.90.70.10">
    <property type="entry name" value="Cysteine proteinases"/>
    <property type="match status" value="1"/>
</dbReference>
<dbReference type="PROSITE" id="PS00139">
    <property type="entry name" value="THIOL_PROTEASE_CYS"/>
    <property type="match status" value="1"/>
</dbReference>
<evidence type="ECO:0000256" key="4">
    <source>
        <dbReference type="ARBA" id="ARBA00022807"/>
    </source>
</evidence>
<dbReference type="GO" id="GO:0006508">
    <property type="term" value="P:proteolysis"/>
    <property type="evidence" value="ECO:0007669"/>
    <property type="project" value="UniProtKB-KW"/>
</dbReference>
<evidence type="ECO:0000259" key="8">
    <source>
        <dbReference type="SMART" id="SM00645"/>
    </source>
</evidence>
<comment type="caution">
    <text evidence="10">The sequence shown here is derived from an EMBL/GenBank/DDBJ whole genome shotgun (WGS) entry which is preliminary data.</text>
</comment>
<feature type="domain" description="Cathepsin propeptide inhibitor" evidence="9">
    <location>
        <begin position="27"/>
        <end position="87"/>
    </location>
</feature>
<keyword evidence="7" id="KW-0732">Signal</keyword>
<dbReference type="AlphaFoldDB" id="A0AAW1TZW1"/>
<dbReference type="SMART" id="SM00848">
    <property type="entry name" value="Inhibitor_I29"/>
    <property type="match status" value="1"/>
</dbReference>
<dbReference type="EMBL" id="JARQZJ010000040">
    <property type="protein sequence ID" value="KAK9877092.1"/>
    <property type="molecule type" value="Genomic_DNA"/>
</dbReference>
<dbReference type="FunFam" id="3.90.70.10:FF:000006">
    <property type="entry name" value="Cathepsin S"/>
    <property type="match status" value="1"/>
</dbReference>
<keyword evidence="11" id="KW-1185">Reference proteome</keyword>
<name>A0AAW1TZW1_9CUCU</name>
<evidence type="ECO:0000259" key="9">
    <source>
        <dbReference type="SMART" id="SM00848"/>
    </source>
</evidence>
<keyword evidence="4" id="KW-0788">Thiol protease</keyword>
<dbReference type="GO" id="GO:0008234">
    <property type="term" value="F:cysteine-type peptidase activity"/>
    <property type="evidence" value="ECO:0007669"/>
    <property type="project" value="UniProtKB-KW"/>
</dbReference>